<feature type="transmembrane region" description="Helical" evidence="14">
    <location>
        <begin position="166"/>
        <end position="191"/>
    </location>
</feature>
<evidence type="ECO:0000256" key="6">
    <source>
        <dbReference type="ARBA" id="ARBA00022692"/>
    </source>
</evidence>
<dbReference type="EMBL" id="BAABBN010000017">
    <property type="protein sequence ID" value="GAA3942493.1"/>
    <property type="molecule type" value="Genomic_DNA"/>
</dbReference>
<feature type="transmembrane region" description="Helical" evidence="14">
    <location>
        <begin position="6"/>
        <end position="28"/>
    </location>
</feature>
<keyword evidence="10" id="KW-0406">Ion transport</keyword>
<evidence type="ECO:0000256" key="4">
    <source>
        <dbReference type="ARBA" id="ARBA00022448"/>
    </source>
</evidence>
<protein>
    <recommendedName>
        <fullName evidence="12">High-affinity zinc uptake system membrane protein ZnuB</fullName>
    </recommendedName>
</protein>
<dbReference type="RefSeq" id="WP_344800718.1">
    <property type="nucleotide sequence ID" value="NZ_BAABBN010000017.1"/>
</dbReference>
<keyword evidence="16" id="KW-1185">Reference proteome</keyword>
<keyword evidence="6 13" id="KW-0812">Transmembrane</keyword>
<evidence type="ECO:0000256" key="2">
    <source>
        <dbReference type="ARBA" id="ARBA00004651"/>
    </source>
</evidence>
<organism evidence="15 16">
    <name type="scientific">Litoribacillus peritrichatus</name>
    <dbReference type="NCBI Taxonomy" id="718191"/>
    <lineage>
        <taxon>Bacteria</taxon>
        <taxon>Pseudomonadati</taxon>
        <taxon>Pseudomonadota</taxon>
        <taxon>Gammaproteobacteria</taxon>
        <taxon>Oceanospirillales</taxon>
        <taxon>Oceanospirillaceae</taxon>
        <taxon>Litoribacillus</taxon>
    </lineage>
</organism>
<dbReference type="PANTHER" id="PTHR30477:SF23">
    <property type="entry name" value="HIGH-AFFINITY ZINC UPTAKE SYSTEM MEMBRANE PROTEIN ZNUB"/>
    <property type="match status" value="1"/>
</dbReference>
<comment type="similarity">
    <text evidence="3 13">Belongs to the ABC-3 integral membrane protein family.</text>
</comment>
<proteinExistence type="inferred from homology"/>
<dbReference type="PANTHER" id="PTHR30477">
    <property type="entry name" value="ABC-TRANSPORTER METAL-BINDING PROTEIN"/>
    <property type="match status" value="1"/>
</dbReference>
<feature type="transmembrane region" description="Helical" evidence="14">
    <location>
        <begin position="40"/>
        <end position="73"/>
    </location>
</feature>
<evidence type="ECO:0000256" key="14">
    <source>
        <dbReference type="SAM" id="Phobius"/>
    </source>
</evidence>
<evidence type="ECO:0000256" key="12">
    <source>
        <dbReference type="ARBA" id="ARBA00040080"/>
    </source>
</evidence>
<evidence type="ECO:0000313" key="15">
    <source>
        <dbReference type="EMBL" id="GAA3942493.1"/>
    </source>
</evidence>
<evidence type="ECO:0000256" key="5">
    <source>
        <dbReference type="ARBA" id="ARBA00022475"/>
    </source>
</evidence>
<evidence type="ECO:0000256" key="11">
    <source>
        <dbReference type="ARBA" id="ARBA00023136"/>
    </source>
</evidence>
<keyword evidence="7" id="KW-0862">Zinc</keyword>
<dbReference type="Pfam" id="PF00950">
    <property type="entry name" value="ABC-3"/>
    <property type="match status" value="1"/>
</dbReference>
<evidence type="ECO:0000256" key="13">
    <source>
        <dbReference type="RuleBase" id="RU003943"/>
    </source>
</evidence>
<evidence type="ECO:0000256" key="8">
    <source>
        <dbReference type="ARBA" id="ARBA00022906"/>
    </source>
</evidence>
<feature type="transmembrane region" description="Helical" evidence="14">
    <location>
        <begin position="240"/>
        <end position="260"/>
    </location>
</feature>
<feature type="transmembrane region" description="Helical" evidence="14">
    <location>
        <begin position="212"/>
        <end position="234"/>
    </location>
</feature>
<dbReference type="SUPFAM" id="SSF81345">
    <property type="entry name" value="ABC transporter involved in vitamin B12 uptake, BtuC"/>
    <property type="match status" value="1"/>
</dbReference>
<keyword evidence="8" id="KW-0864">Zinc transport</keyword>
<keyword evidence="4 13" id="KW-0813">Transport</keyword>
<comment type="caution">
    <text evidence="15">The sequence shown here is derived from an EMBL/GenBank/DDBJ whole genome shotgun (WGS) entry which is preliminary data.</text>
</comment>
<feature type="transmembrane region" description="Helical" evidence="14">
    <location>
        <begin position="124"/>
        <end position="146"/>
    </location>
</feature>
<dbReference type="Gene3D" id="1.10.3470.10">
    <property type="entry name" value="ABC transporter involved in vitamin B12 uptake, BtuC"/>
    <property type="match status" value="1"/>
</dbReference>
<dbReference type="CDD" id="cd06550">
    <property type="entry name" value="TM_ABC_iron-siderophores_like"/>
    <property type="match status" value="1"/>
</dbReference>
<evidence type="ECO:0000256" key="7">
    <source>
        <dbReference type="ARBA" id="ARBA00022833"/>
    </source>
</evidence>
<keyword evidence="9 14" id="KW-1133">Transmembrane helix</keyword>
<dbReference type="Proteomes" id="UP001501565">
    <property type="component" value="Unassembled WGS sequence"/>
</dbReference>
<evidence type="ECO:0000313" key="16">
    <source>
        <dbReference type="Proteomes" id="UP001501565"/>
    </source>
</evidence>
<keyword evidence="5" id="KW-1003">Cell membrane</keyword>
<sequence length="265" mass="28424">MPEFMLYALLGGLGIALMAGPLGCFVVWRKMAYFGDTLAHSALLGIALGLLLEINLMLAVTAGCVLLATSLVILHSRTIAMDTLLGIMSHTTLSLGLLVTAMMDDVRIDLMAYLFGDLLSVEPFDLYWIAALSVIIIGLLVKLWQGLLSITLQPELAAAEGYKVQWLQWILMIMIAVVIALAMKIVGILLITSLLIIPPAIARVLSKSPEQMAVIATLFGMLAVCSGLAGSWFMDLPAGPAIVTSAGMMFLITHSLVRLIQGQQN</sequence>
<accession>A0ABP7NBR3</accession>
<reference evidence="16" key="1">
    <citation type="journal article" date="2019" name="Int. J. Syst. Evol. Microbiol.">
        <title>The Global Catalogue of Microorganisms (GCM) 10K type strain sequencing project: providing services to taxonomists for standard genome sequencing and annotation.</title>
        <authorList>
            <consortium name="The Broad Institute Genomics Platform"/>
            <consortium name="The Broad Institute Genome Sequencing Center for Infectious Disease"/>
            <person name="Wu L."/>
            <person name="Ma J."/>
        </authorList>
    </citation>
    <scope>NUCLEOTIDE SEQUENCE [LARGE SCALE GENOMIC DNA]</scope>
    <source>
        <strain evidence="16">JCM 17551</strain>
    </source>
</reference>
<keyword evidence="11 14" id="KW-0472">Membrane</keyword>
<comment type="function">
    <text evidence="1">Involved in the high-affinity zinc uptake transport system.</text>
</comment>
<evidence type="ECO:0000256" key="10">
    <source>
        <dbReference type="ARBA" id="ARBA00023065"/>
    </source>
</evidence>
<dbReference type="InterPro" id="IPR001626">
    <property type="entry name" value="ABC_TroCD"/>
</dbReference>
<evidence type="ECO:0000256" key="9">
    <source>
        <dbReference type="ARBA" id="ARBA00022989"/>
    </source>
</evidence>
<feature type="transmembrane region" description="Helical" evidence="14">
    <location>
        <begin position="79"/>
        <end position="103"/>
    </location>
</feature>
<evidence type="ECO:0000256" key="1">
    <source>
        <dbReference type="ARBA" id="ARBA00002313"/>
    </source>
</evidence>
<gene>
    <name evidence="15" type="primary">znuB</name>
    <name evidence="15" type="ORF">GCM10022277_42900</name>
</gene>
<dbReference type="InterPro" id="IPR037294">
    <property type="entry name" value="ABC_BtuC-like"/>
</dbReference>
<comment type="subcellular location">
    <subcellularLocation>
        <location evidence="2 13">Cell membrane</location>
        <topology evidence="2 13">Multi-pass membrane protein</topology>
    </subcellularLocation>
</comment>
<name>A0ABP7NBR3_9GAMM</name>
<evidence type="ECO:0000256" key="3">
    <source>
        <dbReference type="ARBA" id="ARBA00008034"/>
    </source>
</evidence>